<dbReference type="PROSITE" id="PS50206">
    <property type="entry name" value="RHODANESE_3"/>
    <property type="match status" value="1"/>
</dbReference>
<evidence type="ECO:0000256" key="5">
    <source>
        <dbReference type="ARBA" id="ARBA00023002"/>
    </source>
</evidence>
<accession>A0A0D8HGB7</accession>
<dbReference type="InterPro" id="IPR004099">
    <property type="entry name" value="Pyr_nucl-diS_OxRdtase_dimer"/>
</dbReference>
<protein>
    <submittedName>
        <fullName evidence="8">Coenzyme A disulfide reductase</fullName>
        <ecNumber evidence="8">1.8.1.14</ecNumber>
    </submittedName>
</protein>
<dbReference type="SMART" id="SM00450">
    <property type="entry name" value="RHOD"/>
    <property type="match status" value="1"/>
</dbReference>
<keyword evidence="6" id="KW-0676">Redox-active center</keyword>
<evidence type="ECO:0000256" key="6">
    <source>
        <dbReference type="ARBA" id="ARBA00023284"/>
    </source>
</evidence>
<dbReference type="PANTHER" id="PTHR43429">
    <property type="entry name" value="PYRIDINE NUCLEOTIDE-DISULFIDE OXIDOREDUCTASE DOMAIN-CONTAINING"/>
    <property type="match status" value="1"/>
</dbReference>
<dbReference type="EC" id="1.8.1.14" evidence="8"/>
<dbReference type="STRING" id="1280514.AXFE_22440"/>
<dbReference type="InterPro" id="IPR016156">
    <property type="entry name" value="FAD/NAD-linked_Rdtase_dimer_sf"/>
</dbReference>
<dbReference type="InterPro" id="IPR036188">
    <property type="entry name" value="FAD/NAD-bd_sf"/>
</dbReference>
<sequence>MNNTEAQKTTASPKSYVIVGGVAGGMSCATRLRRLDPNARITVIERSNYVSYANCGLPYYVGGVIQDEADLLLQTPASLKARFDIDVLVGHEATNIDRDAHKIEVQGIEKGIGTSLDYDYLVLSPGAKAIALPIPGIESAFQLRTVEDVQAITKRLGGKTKSALIIGGGFIGLEVAENLSNRGLQVTIIEASSQLLPPLDPEMAALLTDKIQGHGVRIATSTTIEKIENNVATLSDGSTIASDLFIAAAGVRPDIAIAQSCGLEIGTRGGIVVDDDLRTNDPAIFAVGDAVEKREFFDSGANLVPLANVANRQGRRAADAIMGRLGADPYTQGTAIVTIFGLNIALTGVNEKRLSHSDIEIESIHSHPNSHATYFPGAEEMHIKVIASRSDGRILGAQIIGGAGVDKRIDVIATAIKTKMKVWELADLELAYAPQFGSAKDPINMIGYIAENRLEGNFRATQWHEIEEAIETGVELIDVRDEAEFAQGTIPGAKNIPLNSLRERYREIATPNPIVFCRVGQRGHSAQALLVRYGINAKNLDGGIITWQATKGI</sequence>
<dbReference type="InterPro" id="IPR001763">
    <property type="entry name" value="Rhodanese-like_dom"/>
</dbReference>
<dbReference type="Pfam" id="PF00581">
    <property type="entry name" value="Rhodanese"/>
    <property type="match status" value="1"/>
</dbReference>
<dbReference type="EMBL" id="JXYS01000071">
    <property type="protein sequence ID" value="KJF16889.1"/>
    <property type="molecule type" value="Genomic_DNA"/>
</dbReference>
<feature type="domain" description="Rhodanese" evidence="7">
    <location>
        <begin position="470"/>
        <end position="552"/>
    </location>
</feature>
<dbReference type="Proteomes" id="UP000032360">
    <property type="component" value="Unassembled WGS sequence"/>
</dbReference>
<dbReference type="Gene3D" id="3.50.50.60">
    <property type="entry name" value="FAD/NAD(P)-binding domain"/>
    <property type="match status" value="2"/>
</dbReference>
<dbReference type="SUPFAM" id="SSF52821">
    <property type="entry name" value="Rhodanese/Cell cycle control phosphatase"/>
    <property type="match status" value="1"/>
</dbReference>
<evidence type="ECO:0000256" key="4">
    <source>
        <dbReference type="ARBA" id="ARBA00022827"/>
    </source>
</evidence>
<dbReference type="GO" id="GO:0050451">
    <property type="term" value="F:CoA-disulfide reductase (NADPH) activity"/>
    <property type="evidence" value="ECO:0007669"/>
    <property type="project" value="UniProtKB-EC"/>
</dbReference>
<dbReference type="PRINTS" id="PR00368">
    <property type="entry name" value="FADPNR"/>
</dbReference>
<keyword evidence="5 8" id="KW-0560">Oxidoreductase</keyword>
<gene>
    <name evidence="8" type="primary">cdr</name>
    <name evidence="8" type="ORF">AXFE_22440</name>
</gene>
<dbReference type="PATRIC" id="fig|1280514.3.peg.2951"/>
<dbReference type="InterPro" id="IPR050260">
    <property type="entry name" value="FAD-bd_OxRdtase"/>
</dbReference>
<dbReference type="PRINTS" id="PR00411">
    <property type="entry name" value="PNDRDTASEI"/>
</dbReference>
<proteinExistence type="inferred from homology"/>
<keyword evidence="9" id="KW-1185">Reference proteome</keyword>
<comment type="cofactor">
    <cofactor evidence="1">
        <name>FAD</name>
        <dbReference type="ChEBI" id="CHEBI:57692"/>
    </cofactor>
</comment>
<dbReference type="SUPFAM" id="SSF51905">
    <property type="entry name" value="FAD/NAD(P)-binding domain"/>
    <property type="match status" value="2"/>
</dbReference>
<reference evidence="8 9" key="1">
    <citation type="submission" date="2015-01" db="EMBL/GenBank/DDBJ databases">
        <title>Draft genome of the acidophilic iron oxidizer Acidithrix ferrooxidans strain Py-F3.</title>
        <authorList>
            <person name="Poehlein A."/>
            <person name="Eisen S."/>
            <person name="Schloemann M."/>
            <person name="Johnson B.D."/>
            <person name="Daniel R."/>
            <person name="Muehling M."/>
        </authorList>
    </citation>
    <scope>NUCLEOTIDE SEQUENCE [LARGE SCALE GENOMIC DNA]</scope>
    <source>
        <strain evidence="8 9">Py-F3</strain>
    </source>
</reference>
<dbReference type="InterPro" id="IPR023753">
    <property type="entry name" value="FAD/NAD-binding_dom"/>
</dbReference>
<evidence type="ECO:0000256" key="1">
    <source>
        <dbReference type="ARBA" id="ARBA00001974"/>
    </source>
</evidence>
<name>A0A0D8HGB7_9ACTN</name>
<keyword evidence="3" id="KW-0285">Flavoprotein</keyword>
<evidence type="ECO:0000313" key="8">
    <source>
        <dbReference type="EMBL" id="KJF16889.1"/>
    </source>
</evidence>
<evidence type="ECO:0000313" key="9">
    <source>
        <dbReference type="Proteomes" id="UP000032360"/>
    </source>
</evidence>
<evidence type="ECO:0000256" key="3">
    <source>
        <dbReference type="ARBA" id="ARBA00022630"/>
    </source>
</evidence>
<organism evidence="8 9">
    <name type="scientific">Acidithrix ferrooxidans</name>
    <dbReference type="NCBI Taxonomy" id="1280514"/>
    <lineage>
        <taxon>Bacteria</taxon>
        <taxon>Bacillati</taxon>
        <taxon>Actinomycetota</taxon>
        <taxon>Acidimicrobiia</taxon>
        <taxon>Acidimicrobiales</taxon>
        <taxon>Acidimicrobiaceae</taxon>
        <taxon>Acidithrix</taxon>
    </lineage>
</organism>
<dbReference type="Pfam" id="PF07992">
    <property type="entry name" value="Pyr_redox_2"/>
    <property type="match status" value="1"/>
</dbReference>
<dbReference type="RefSeq" id="WP_052605867.1">
    <property type="nucleotide sequence ID" value="NZ_JXYS01000071.1"/>
</dbReference>
<keyword evidence="4" id="KW-0274">FAD</keyword>
<dbReference type="AlphaFoldDB" id="A0A0D8HGB7"/>
<evidence type="ECO:0000259" key="7">
    <source>
        <dbReference type="PROSITE" id="PS50206"/>
    </source>
</evidence>
<comment type="caution">
    <text evidence="8">The sequence shown here is derived from an EMBL/GenBank/DDBJ whole genome shotgun (WGS) entry which is preliminary data.</text>
</comment>
<dbReference type="InterPro" id="IPR036873">
    <property type="entry name" value="Rhodanese-like_dom_sf"/>
</dbReference>
<dbReference type="Pfam" id="PF02852">
    <property type="entry name" value="Pyr_redox_dim"/>
    <property type="match status" value="1"/>
</dbReference>
<evidence type="ECO:0000256" key="2">
    <source>
        <dbReference type="ARBA" id="ARBA00009130"/>
    </source>
</evidence>
<dbReference type="SUPFAM" id="SSF55424">
    <property type="entry name" value="FAD/NAD-linked reductases, dimerisation (C-terminal) domain"/>
    <property type="match status" value="1"/>
</dbReference>
<dbReference type="PANTHER" id="PTHR43429:SF1">
    <property type="entry name" value="NAD(P)H SULFUR OXIDOREDUCTASE (COA-DEPENDENT)"/>
    <property type="match status" value="1"/>
</dbReference>
<dbReference type="Gene3D" id="3.40.250.10">
    <property type="entry name" value="Rhodanese-like domain"/>
    <property type="match status" value="1"/>
</dbReference>
<comment type="similarity">
    <text evidence="2">Belongs to the class-III pyridine nucleotide-disulfide oxidoreductase family.</text>
</comment>
<dbReference type="OrthoDB" id="9802028at2"/>